<evidence type="ECO:0000313" key="4">
    <source>
        <dbReference type="EMBL" id="PNH01873.1"/>
    </source>
</evidence>
<name>A0A2J7ZNM4_9CHLO</name>
<feature type="coiled-coil region" evidence="1">
    <location>
        <begin position="180"/>
        <end position="235"/>
    </location>
</feature>
<feature type="compositionally biased region" description="Gly residues" evidence="2">
    <location>
        <begin position="167"/>
        <end position="178"/>
    </location>
</feature>
<dbReference type="PROSITE" id="PS51416">
    <property type="entry name" value="MIB_HERC2"/>
    <property type="match status" value="1"/>
</dbReference>
<dbReference type="InterPro" id="IPR010606">
    <property type="entry name" value="Mib_Herc2"/>
</dbReference>
<dbReference type="SUPFAM" id="SSF159034">
    <property type="entry name" value="Mib/herc2 domain-like"/>
    <property type="match status" value="1"/>
</dbReference>
<keyword evidence="1" id="KW-0175">Coiled coil</keyword>
<accession>A0A2J7ZNM4</accession>
<evidence type="ECO:0000259" key="3">
    <source>
        <dbReference type="PROSITE" id="PS51416"/>
    </source>
</evidence>
<feature type="region of interest" description="Disordered" evidence="2">
    <location>
        <begin position="154"/>
        <end position="178"/>
    </location>
</feature>
<gene>
    <name evidence="4" type="ORF">TSOC_012202</name>
</gene>
<reference evidence="4 5" key="1">
    <citation type="journal article" date="2017" name="Mol. Biol. Evol.">
        <title>The 4-celled Tetrabaena socialis nuclear genome reveals the essential components for genetic control of cell number at the origin of multicellularity in the volvocine lineage.</title>
        <authorList>
            <person name="Featherston J."/>
            <person name="Arakaki Y."/>
            <person name="Hanschen E.R."/>
            <person name="Ferris P.J."/>
            <person name="Michod R.E."/>
            <person name="Olson B.J.S.C."/>
            <person name="Nozaki H."/>
            <person name="Durand P.M."/>
        </authorList>
    </citation>
    <scope>NUCLEOTIDE SEQUENCE [LARGE SCALE GENOMIC DNA]</scope>
    <source>
        <strain evidence="4 5">NIES-571</strain>
    </source>
</reference>
<comment type="caution">
    <text evidence="4">The sequence shown here is derived from an EMBL/GenBank/DDBJ whole genome shotgun (WGS) entry which is preliminary data.</text>
</comment>
<feature type="domain" description="MIB/HERC2" evidence="3">
    <location>
        <begin position="264"/>
        <end position="340"/>
    </location>
</feature>
<dbReference type="GO" id="GO:0046872">
    <property type="term" value="F:metal ion binding"/>
    <property type="evidence" value="ECO:0007669"/>
    <property type="project" value="InterPro"/>
</dbReference>
<dbReference type="GO" id="GO:0004842">
    <property type="term" value="F:ubiquitin-protein transferase activity"/>
    <property type="evidence" value="ECO:0007669"/>
    <property type="project" value="InterPro"/>
</dbReference>
<feature type="compositionally biased region" description="Low complexity" evidence="2">
    <location>
        <begin position="67"/>
        <end position="98"/>
    </location>
</feature>
<evidence type="ECO:0000256" key="1">
    <source>
        <dbReference type="SAM" id="Coils"/>
    </source>
</evidence>
<feature type="compositionally biased region" description="Low complexity" evidence="2">
    <location>
        <begin position="31"/>
        <end position="43"/>
    </location>
</feature>
<evidence type="ECO:0000313" key="5">
    <source>
        <dbReference type="Proteomes" id="UP000236333"/>
    </source>
</evidence>
<dbReference type="OrthoDB" id="239701at2759"/>
<sequence length="355" mass="36411">MNRWLGRSAAASGGRPETQPAEDPAAPDPPAAAALAAEPAAEDGTGPTEPPGAAWGAELTRNEAPTAPAAGVSRPAAAAAAEAAQPERPPAGSSSATAAPPPPADRLGRVSRLLATAQPLTDPAVFALLANLAAEQSAQQAELFAQQAEMAELRRAVRPRKEEQPQGPGGGGDSSGGGLVAELQAQVEELRAQVAQGARQLMEAEQRAEAAAQQTAAAEKRAEEAAKQAAAAELLAVRAAGGQEVSTGAAGSAKDDVPPWAAGGMLVDFWEPAVGRRVVRGPDWCYGEQDGGAGSEGVVVGESNEYRCCLVVRWLGRAEEFAYRAGGEFKQHDLRFAVPRPVPAPSDPAQQQQQK</sequence>
<protein>
    <recommendedName>
        <fullName evidence="3">MIB/HERC2 domain-containing protein</fullName>
    </recommendedName>
</protein>
<evidence type="ECO:0000256" key="2">
    <source>
        <dbReference type="SAM" id="MobiDB-lite"/>
    </source>
</evidence>
<keyword evidence="5" id="KW-1185">Reference proteome</keyword>
<dbReference type="Gene3D" id="2.30.30.40">
    <property type="entry name" value="SH3 Domains"/>
    <property type="match status" value="1"/>
</dbReference>
<dbReference type="AlphaFoldDB" id="A0A2J7ZNM4"/>
<proteinExistence type="predicted"/>
<feature type="compositionally biased region" description="Basic and acidic residues" evidence="2">
    <location>
        <begin position="154"/>
        <end position="164"/>
    </location>
</feature>
<feature type="region of interest" description="Disordered" evidence="2">
    <location>
        <begin position="1"/>
        <end position="110"/>
    </location>
</feature>
<dbReference type="Pfam" id="PF06701">
    <property type="entry name" value="MIB_HERC2"/>
    <property type="match status" value="1"/>
</dbReference>
<dbReference type="EMBL" id="PGGS01000773">
    <property type="protein sequence ID" value="PNH01873.1"/>
    <property type="molecule type" value="Genomic_DNA"/>
</dbReference>
<dbReference type="GO" id="GO:0016567">
    <property type="term" value="P:protein ubiquitination"/>
    <property type="evidence" value="ECO:0007669"/>
    <property type="project" value="InterPro"/>
</dbReference>
<organism evidence="4 5">
    <name type="scientific">Tetrabaena socialis</name>
    <dbReference type="NCBI Taxonomy" id="47790"/>
    <lineage>
        <taxon>Eukaryota</taxon>
        <taxon>Viridiplantae</taxon>
        <taxon>Chlorophyta</taxon>
        <taxon>core chlorophytes</taxon>
        <taxon>Chlorophyceae</taxon>
        <taxon>CS clade</taxon>
        <taxon>Chlamydomonadales</taxon>
        <taxon>Tetrabaenaceae</taxon>
        <taxon>Tetrabaena</taxon>
    </lineage>
</organism>
<dbReference type="InterPro" id="IPR037252">
    <property type="entry name" value="Mib_Herc2_sf"/>
</dbReference>
<dbReference type="Proteomes" id="UP000236333">
    <property type="component" value="Unassembled WGS sequence"/>
</dbReference>